<dbReference type="PaxDb" id="3708-A0A078G535"/>
<feature type="compositionally biased region" description="Polar residues" evidence="1">
    <location>
        <begin position="13"/>
        <end position="25"/>
    </location>
</feature>
<protein>
    <submittedName>
        <fullName evidence="2">BnaC09g47320D protein</fullName>
    </submittedName>
</protein>
<reference evidence="2 3" key="1">
    <citation type="journal article" date="2014" name="Science">
        <title>Plant genetics. Early allopolyploid evolution in the post-Neolithic Brassica napus oilseed genome.</title>
        <authorList>
            <person name="Chalhoub B."/>
            <person name="Denoeud F."/>
            <person name="Liu S."/>
            <person name="Parkin I.A."/>
            <person name="Tang H."/>
            <person name="Wang X."/>
            <person name="Chiquet J."/>
            <person name="Belcram H."/>
            <person name="Tong C."/>
            <person name="Samans B."/>
            <person name="Correa M."/>
            <person name="Da Silva C."/>
            <person name="Just J."/>
            <person name="Falentin C."/>
            <person name="Koh C.S."/>
            <person name="Le Clainche I."/>
            <person name="Bernard M."/>
            <person name="Bento P."/>
            <person name="Noel B."/>
            <person name="Labadie K."/>
            <person name="Alberti A."/>
            <person name="Charles M."/>
            <person name="Arnaud D."/>
            <person name="Guo H."/>
            <person name="Daviaud C."/>
            <person name="Alamery S."/>
            <person name="Jabbari K."/>
            <person name="Zhao M."/>
            <person name="Edger P.P."/>
            <person name="Chelaifa H."/>
            <person name="Tack D."/>
            <person name="Lassalle G."/>
            <person name="Mestiri I."/>
            <person name="Schnel N."/>
            <person name="Le Paslier M.C."/>
            <person name="Fan G."/>
            <person name="Renault V."/>
            <person name="Bayer P.E."/>
            <person name="Golicz A.A."/>
            <person name="Manoli S."/>
            <person name="Lee T.H."/>
            <person name="Thi V.H."/>
            <person name="Chalabi S."/>
            <person name="Hu Q."/>
            <person name="Fan C."/>
            <person name="Tollenaere R."/>
            <person name="Lu Y."/>
            <person name="Battail C."/>
            <person name="Shen J."/>
            <person name="Sidebottom C.H."/>
            <person name="Wang X."/>
            <person name="Canaguier A."/>
            <person name="Chauveau A."/>
            <person name="Berard A."/>
            <person name="Deniot G."/>
            <person name="Guan M."/>
            <person name="Liu Z."/>
            <person name="Sun F."/>
            <person name="Lim Y.P."/>
            <person name="Lyons E."/>
            <person name="Town C.D."/>
            <person name="Bancroft I."/>
            <person name="Wang X."/>
            <person name="Meng J."/>
            <person name="Ma J."/>
            <person name="Pires J.C."/>
            <person name="King G.J."/>
            <person name="Brunel D."/>
            <person name="Delourme R."/>
            <person name="Renard M."/>
            <person name="Aury J.M."/>
            <person name="Adams K.L."/>
            <person name="Batley J."/>
            <person name="Snowdon R.J."/>
            <person name="Tost J."/>
            <person name="Edwards D."/>
            <person name="Zhou Y."/>
            <person name="Hua W."/>
            <person name="Sharpe A.G."/>
            <person name="Paterson A.H."/>
            <person name="Guan C."/>
            <person name="Wincker P."/>
        </authorList>
    </citation>
    <scope>NUCLEOTIDE SEQUENCE [LARGE SCALE GENOMIC DNA]</scope>
    <source>
        <strain evidence="3">cv. Darmor-bzh</strain>
    </source>
</reference>
<gene>
    <name evidence="2" type="primary">BnaC09g47320D</name>
    <name evidence="2" type="ORF">GSBRNA2T00016019001</name>
</gene>
<dbReference type="Proteomes" id="UP000028999">
    <property type="component" value="Unassembled WGS sequence"/>
</dbReference>
<accession>A0A078G535</accession>
<sequence>MIHRGAGSISDYPGTTTMTLTNDQRRSNITFNPTIRRLRPNMSPMIQTNRRVSQTFHTCL</sequence>
<dbReference type="AlphaFoldDB" id="A0A078G535"/>
<dbReference type="OMA" id="NMSPMIQ"/>
<evidence type="ECO:0000313" key="2">
    <source>
        <dbReference type="EMBL" id="CDY21560.1"/>
    </source>
</evidence>
<feature type="region of interest" description="Disordered" evidence="1">
    <location>
        <begin position="1"/>
        <end position="25"/>
    </location>
</feature>
<keyword evidence="3" id="KW-1185">Reference proteome</keyword>
<proteinExistence type="predicted"/>
<name>A0A078G535_BRANA</name>
<evidence type="ECO:0000256" key="1">
    <source>
        <dbReference type="SAM" id="MobiDB-lite"/>
    </source>
</evidence>
<dbReference type="Gramene" id="CDY21560">
    <property type="protein sequence ID" value="CDY21560"/>
    <property type="gene ID" value="GSBRNA2T00016019001"/>
</dbReference>
<organism evidence="2 3">
    <name type="scientific">Brassica napus</name>
    <name type="common">Rape</name>
    <dbReference type="NCBI Taxonomy" id="3708"/>
    <lineage>
        <taxon>Eukaryota</taxon>
        <taxon>Viridiplantae</taxon>
        <taxon>Streptophyta</taxon>
        <taxon>Embryophyta</taxon>
        <taxon>Tracheophyta</taxon>
        <taxon>Spermatophyta</taxon>
        <taxon>Magnoliopsida</taxon>
        <taxon>eudicotyledons</taxon>
        <taxon>Gunneridae</taxon>
        <taxon>Pentapetalae</taxon>
        <taxon>rosids</taxon>
        <taxon>malvids</taxon>
        <taxon>Brassicales</taxon>
        <taxon>Brassicaceae</taxon>
        <taxon>Brassiceae</taxon>
        <taxon>Brassica</taxon>
    </lineage>
</organism>
<dbReference type="EMBL" id="LK032122">
    <property type="protein sequence ID" value="CDY21560.1"/>
    <property type="molecule type" value="Genomic_DNA"/>
</dbReference>
<evidence type="ECO:0000313" key="3">
    <source>
        <dbReference type="Proteomes" id="UP000028999"/>
    </source>
</evidence>